<evidence type="ECO:0000256" key="7">
    <source>
        <dbReference type="ARBA" id="ARBA00022643"/>
    </source>
</evidence>
<protein>
    <recommendedName>
        <fullName evidence="22">tRNA-dihydrouridine(16/17) synthase [NAD(P)(+)]-like</fullName>
        <ecNumber evidence="16">1.3.1.88</ecNumber>
    </recommendedName>
    <alternativeName>
        <fullName evidence="23">tRNA-dihydrouridine synthase 1-like</fullName>
    </alternativeName>
</protein>
<evidence type="ECO:0000256" key="15">
    <source>
        <dbReference type="ARBA" id="ARBA00038313"/>
    </source>
</evidence>
<comment type="cofactor">
    <cofactor evidence="1">
        <name>FMN</name>
        <dbReference type="ChEBI" id="CHEBI:58210"/>
    </cofactor>
</comment>
<evidence type="ECO:0000313" key="27">
    <source>
        <dbReference type="Proteomes" id="UP001186944"/>
    </source>
</evidence>
<dbReference type="PANTHER" id="PTHR11082">
    <property type="entry name" value="TRNA-DIHYDROURIDINE SYNTHASE"/>
    <property type="match status" value="1"/>
</dbReference>
<keyword evidence="13" id="KW-0520">NAD</keyword>
<accession>A0AA89BT71</accession>
<evidence type="ECO:0000256" key="16">
    <source>
        <dbReference type="ARBA" id="ARBA00038890"/>
    </source>
</evidence>
<organism evidence="26 27">
    <name type="scientific">Pinctada imbricata</name>
    <name type="common">Atlantic pearl-oyster</name>
    <name type="synonym">Pinctada martensii</name>
    <dbReference type="NCBI Taxonomy" id="66713"/>
    <lineage>
        <taxon>Eukaryota</taxon>
        <taxon>Metazoa</taxon>
        <taxon>Spiralia</taxon>
        <taxon>Lophotrochozoa</taxon>
        <taxon>Mollusca</taxon>
        <taxon>Bivalvia</taxon>
        <taxon>Autobranchia</taxon>
        <taxon>Pteriomorphia</taxon>
        <taxon>Pterioida</taxon>
        <taxon>Pterioidea</taxon>
        <taxon>Pteriidae</taxon>
        <taxon>Pinctada</taxon>
    </lineage>
</organism>
<evidence type="ECO:0000259" key="25">
    <source>
        <dbReference type="PROSITE" id="PS51858"/>
    </source>
</evidence>
<reference evidence="26" key="1">
    <citation type="submission" date="2019-08" db="EMBL/GenBank/DDBJ databases">
        <title>The improved chromosome-level genome for the pearl oyster Pinctada fucata martensii using PacBio sequencing and Hi-C.</title>
        <authorList>
            <person name="Zheng Z."/>
        </authorList>
    </citation>
    <scope>NUCLEOTIDE SEQUENCE</scope>
    <source>
        <strain evidence="26">ZZ-2019</strain>
        <tissue evidence="26">Adductor muscle</tissue>
    </source>
</reference>
<evidence type="ECO:0000256" key="2">
    <source>
        <dbReference type="ARBA" id="ARBA00004123"/>
    </source>
</evidence>
<comment type="similarity">
    <text evidence="4">Belongs to the DeSI family.</text>
</comment>
<comment type="catalytic activity">
    <reaction evidence="19">
        <text>5,6-dihydrouridine(16) in tRNA + NAD(+) = uridine(16) in tRNA + NADH + H(+)</text>
        <dbReference type="Rhea" id="RHEA:53380"/>
        <dbReference type="Rhea" id="RHEA-COMP:13543"/>
        <dbReference type="Rhea" id="RHEA-COMP:13544"/>
        <dbReference type="ChEBI" id="CHEBI:15378"/>
        <dbReference type="ChEBI" id="CHEBI:57540"/>
        <dbReference type="ChEBI" id="CHEBI:57945"/>
        <dbReference type="ChEBI" id="CHEBI:65315"/>
        <dbReference type="ChEBI" id="CHEBI:74443"/>
        <dbReference type="EC" id="1.3.1.88"/>
    </reaction>
    <physiologicalReaction direction="right-to-left" evidence="19">
        <dbReference type="Rhea" id="RHEA:53382"/>
    </physiologicalReaction>
</comment>
<comment type="caution">
    <text evidence="26">The sequence shown here is derived from an EMBL/GenBank/DDBJ whole genome shotgun (WGS) entry which is preliminary data.</text>
</comment>
<dbReference type="InterPro" id="IPR011989">
    <property type="entry name" value="ARM-like"/>
</dbReference>
<dbReference type="Pfam" id="PF05903">
    <property type="entry name" value="Peptidase_C97"/>
    <property type="match status" value="1"/>
</dbReference>
<dbReference type="Gene3D" id="1.25.10.10">
    <property type="entry name" value="Leucine-rich Repeat Variant"/>
    <property type="match status" value="1"/>
</dbReference>
<sequence>MGKLEGFEFWKKTLNGAKLVVAPMVDQSELAWRMLSRRYSAELCYTPMFHAAVFVRDANYRKESLQTCSEDRPLIVQFCANDPDTFLKAAEMAQDHCDAIDLNLGCPQSIAKRGHYGAFLQDEWELLEKMVSLCHQKLKVPITCKIRVFESKERTVKYAKMLERAGCQLLTVHGRNREQKGRYTGLANWDYIKAVRENVSIPVYANGNIQYLSDVHKCMEETGVHGVMSAEGNLHNPALFAGQDPFVWDMAEEYLDLAEKYPCPLSYARGHMFKILHHSLNVHAEIRDMIAVGRSLDCFKLAVLKLKEKCLPEVEKFKENPESFTSDLPLPYWICQPYVRPNPELEEERKKMKESVKRHLDETVAPEFAGLSKNKMKKLLRNPNKKFKGRREEQYEKCFSCTNCRGKKCAFLMCKICCKKKTLEETLDCKGHGIMLRTKSLSKKALDQKLQQLQNQKLNSDIVVDACDIGTDRECDRVSAESKENQELVLNSTQESVQTETNCGVRDTGDINVESDHSNWRQINGVWHTGIVVYGREFFFGGTGGIESCNPGGTMLGQPDEIVNLGETQIPYELFHDHLFELAQSQFRPSCYHLLDHNCNTFSSEIAKFLTGNDIPSHITGLPAEVLSTPFGQMIRPFVDAMSVQPSGGHALFDTNTPNPAPSVPPTNTFLTDMPNQSNSSQDANRVSPSNSQDSKSEEFDDFQPESEDEKEVDEPIIYKDPLPELSSWKNEGSEKLSDKDLTLIKDIYDYCKDGQRTWSLSKDHIQTIHKVIGDGRMGDHLRVNIGVLLQDLVLIEDFVTLLDHEPTKLVMNLMQHFEEVTEGVQISVLKFFTNCCSSHFGHTFLTRENGSQTSMMKLLTNICVNCLLKDDVQINQKISALVFNLSRFKMPEDNQVEIGSAILECLQRKLEEQTAYNLMKCLLRLMEDNEMCDLAGVVGMNCSTHQKLSARVRNLCDLAMEKTAL</sequence>
<feature type="compositionally biased region" description="Acidic residues" evidence="24">
    <location>
        <begin position="699"/>
        <end position="715"/>
    </location>
</feature>
<evidence type="ECO:0000256" key="17">
    <source>
        <dbReference type="ARBA" id="ARBA00047287"/>
    </source>
</evidence>
<evidence type="ECO:0000256" key="20">
    <source>
        <dbReference type="ARBA" id="ARBA00049467"/>
    </source>
</evidence>
<dbReference type="InterPro" id="IPR008580">
    <property type="entry name" value="PPPDE_dom"/>
</dbReference>
<dbReference type="InterPro" id="IPR018517">
    <property type="entry name" value="tRNA_hU_synthase_CS"/>
</dbReference>
<dbReference type="InterPro" id="IPR013785">
    <property type="entry name" value="Aldolase_TIM"/>
</dbReference>
<feature type="compositionally biased region" description="Polar residues" evidence="24">
    <location>
        <begin position="666"/>
        <end position="694"/>
    </location>
</feature>
<keyword evidence="27" id="KW-1185">Reference proteome</keyword>
<comment type="function">
    <text evidence="21">Catalyzes the synthesis of dihydrouridine, a modified base found in the D-loop of most tRNAs. Specifically modifies U16 and U17 in cytoplasmic tRNAs. Affects the level of some mature tRNA and thereby the total cellular translation.</text>
</comment>
<dbReference type="SUPFAM" id="SSF51395">
    <property type="entry name" value="FMN-linked oxidoreductases"/>
    <property type="match status" value="1"/>
</dbReference>
<evidence type="ECO:0000256" key="1">
    <source>
        <dbReference type="ARBA" id="ARBA00001917"/>
    </source>
</evidence>
<dbReference type="Pfam" id="PF01207">
    <property type="entry name" value="Dus"/>
    <property type="match status" value="1"/>
</dbReference>
<evidence type="ECO:0000256" key="18">
    <source>
        <dbReference type="ARBA" id="ARBA00047652"/>
    </source>
</evidence>
<keyword evidence="11" id="KW-0521">NADP</keyword>
<dbReference type="GO" id="GO:0005737">
    <property type="term" value="C:cytoplasm"/>
    <property type="evidence" value="ECO:0007669"/>
    <property type="project" value="UniProtKB-SubCell"/>
</dbReference>
<dbReference type="Gene3D" id="3.90.1720.30">
    <property type="entry name" value="PPPDE domains"/>
    <property type="match status" value="1"/>
</dbReference>
<keyword evidence="7" id="KW-0288">FMN</keyword>
<dbReference type="SMART" id="SM01179">
    <property type="entry name" value="DUF862"/>
    <property type="match status" value="1"/>
</dbReference>
<evidence type="ECO:0000256" key="9">
    <source>
        <dbReference type="ARBA" id="ARBA00022694"/>
    </source>
</evidence>
<evidence type="ECO:0000256" key="12">
    <source>
        <dbReference type="ARBA" id="ARBA00023002"/>
    </source>
</evidence>
<comment type="catalytic activity">
    <reaction evidence="20">
        <text>5,6-dihydrouridine(17) in tRNA + NADP(+) = uridine(17) in tRNA + NADPH + H(+)</text>
        <dbReference type="Rhea" id="RHEA:53368"/>
        <dbReference type="Rhea" id="RHEA-COMP:13541"/>
        <dbReference type="Rhea" id="RHEA-COMP:13542"/>
        <dbReference type="ChEBI" id="CHEBI:15378"/>
        <dbReference type="ChEBI" id="CHEBI:57783"/>
        <dbReference type="ChEBI" id="CHEBI:58349"/>
        <dbReference type="ChEBI" id="CHEBI:65315"/>
        <dbReference type="ChEBI" id="CHEBI:74443"/>
        <dbReference type="EC" id="1.3.1.88"/>
    </reaction>
    <physiologicalReaction direction="right-to-left" evidence="20">
        <dbReference type="Rhea" id="RHEA:53370"/>
    </physiologicalReaction>
</comment>
<evidence type="ECO:0000256" key="5">
    <source>
        <dbReference type="ARBA" id="ARBA00022490"/>
    </source>
</evidence>
<dbReference type="AlphaFoldDB" id="A0AA89BT71"/>
<evidence type="ECO:0000256" key="14">
    <source>
        <dbReference type="ARBA" id="ARBA00023242"/>
    </source>
</evidence>
<keyword evidence="14" id="KW-0539">Nucleus</keyword>
<comment type="catalytic activity">
    <reaction evidence="17">
        <text>5,6-dihydrouridine(17) in tRNA + NAD(+) = uridine(17) in tRNA + NADH + H(+)</text>
        <dbReference type="Rhea" id="RHEA:53372"/>
        <dbReference type="Rhea" id="RHEA-COMP:13541"/>
        <dbReference type="Rhea" id="RHEA-COMP:13542"/>
        <dbReference type="ChEBI" id="CHEBI:15378"/>
        <dbReference type="ChEBI" id="CHEBI:57540"/>
        <dbReference type="ChEBI" id="CHEBI:57945"/>
        <dbReference type="ChEBI" id="CHEBI:65315"/>
        <dbReference type="ChEBI" id="CHEBI:74443"/>
        <dbReference type="EC" id="1.3.1.88"/>
    </reaction>
    <physiologicalReaction direction="right-to-left" evidence="17">
        <dbReference type="Rhea" id="RHEA:53374"/>
    </physiologicalReaction>
</comment>
<keyword evidence="5" id="KW-0963">Cytoplasm</keyword>
<dbReference type="PROSITE" id="PS01136">
    <property type="entry name" value="UPF0034"/>
    <property type="match status" value="1"/>
</dbReference>
<dbReference type="FunFam" id="3.20.20.70:FF:000081">
    <property type="entry name" value="Dihydrouridine synthase 1 like"/>
    <property type="match status" value="1"/>
</dbReference>
<name>A0AA89BT71_PINIB</name>
<evidence type="ECO:0000256" key="22">
    <source>
        <dbReference type="ARBA" id="ARBA00068883"/>
    </source>
</evidence>
<dbReference type="CDD" id="cd02801">
    <property type="entry name" value="DUS_like_FMN"/>
    <property type="match status" value="1"/>
</dbReference>
<feature type="region of interest" description="Disordered" evidence="24">
    <location>
        <begin position="649"/>
        <end position="718"/>
    </location>
</feature>
<dbReference type="GO" id="GO:0006508">
    <property type="term" value="P:proteolysis"/>
    <property type="evidence" value="ECO:0007669"/>
    <property type="project" value="UniProtKB-KW"/>
</dbReference>
<dbReference type="PROSITE" id="PS51858">
    <property type="entry name" value="PPPDE"/>
    <property type="match status" value="1"/>
</dbReference>
<dbReference type="InterPro" id="IPR042266">
    <property type="entry name" value="PPPDE_sf"/>
</dbReference>
<evidence type="ECO:0000256" key="3">
    <source>
        <dbReference type="ARBA" id="ARBA00004496"/>
    </source>
</evidence>
<dbReference type="GO" id="GO:0050660">
    <property type="term" value="F:flavin adenine dinucleotide binding"/>
    <property type="evidence" value="ECO:0007669"/>
    <property type="project" value="InterPro"/>
</dbReference>
<feature type="domain" description="PPPDE" evidence="25">
    <location>
        <begin position="507"/>
        <end position="640"/>
    </location>
</feature>
<dbReference type="EC" id="1.3.1.88" evidence="16"/>
<comment type="similarity">
    <text evidence="15">Belongs to the Dus family. Dus1 subfamily.</text>
</comment>
<dbReference type="GO" id="GO:0017150">
    <property type="term" value="F:tRNA dihydrouridine synthase activity"/>
    <property type="evidence" value="ECO:0007669"/>
    <property type="project" value="InterPro"/>
</dbReference>
<comment type="catalytic activity">
    <reaction evidence="18">
        <text>5,6-dihydrouridine(16) in tRNA + NADP(+) = uridine(16) in tRNA + NADPH + H(+)</text>
        <dbReference type="Rhea" id="RHEA:53376"/>
        <dbReference type="Rhea" id="RHEA-COMP:13543"/>
        <dbReference type="Rhea" id="RHEA-COMP:13544"/>
        <dbReference type="ChEBI" id="CHEBI:15378"/>
        <dbReference type="ChEBI" id="CHEBI:57783"/>
        <dbReference type="ChEBI" id="CHEBI:58349"/>
        <dbReference type="ChEBI" id="CHEBI:65315"/>
        <dbReference type="ChEBI" id="CHEBI:74443"/>
        <dbReference type="EC" id="1.3.1.88"/>
    </reaction>
    <physiologicalReaction direction="right-to-left" evidence="18">
        <dbReference type="Rhea" id="RHEA:53378"/>
    </physiologicalReaction>
</comment>
<dbReference type="EMBL" id="VSWD01000010">
    <property type="protein sequence ID" value="KAK3090099.1"/>
    <property type="molecule type" value="Genomic_DNA"/>
</dbReference>
<keyword evidence="8" id="KW-0645">Protease</keyword>
<evidence type="ECO:0000256" key="11">
    <source>
        <dbReference type="ARBA" id="ARBA00022857"/>
    </source>
</evidence>
<gene>
    <name evidence="26" type="ORF">FSP39_009184</name>
</gene>
<keyword evidence="6" id="KW-0285">Flavoprotein</keyword>
<evidence type="ECO:0000256" key="6">
    <source>
        <dbReference type="ARBA" id="ARBA00022630"/>
    </source>
</evidence>
<proteinExistence type="inferred from homology"/>
<evidence type="ECO:0000256" key="10">
    <source>
        <dbReference type="ARBA" id="ARBA00022801"/>
    </source>
</evidence>
<keyword evidence="10" id="KW-0378">Hydrolase</keyword>
<evidence type="ECO:0000256" key="13">
    <source>
        <dbReference type="ARBA" id="ARBA00023027"/>
    </source>
</evidence>
<dbReference type="Proteomes" id="UP001186944">
    <property type="component" value="Unassembled WGS sequence"/>
</dbReference>
<dbReference type="InterPro" id="IPR035587">
    <property type="entry name" value="DUS-like_FMN-bd"/>
</dbReference>
<keyword evidence="9" id="KW-0819">tRNA processing</keyword>
<evidence type="ECO:0000256" key="23">
    <source>
        <dbReference type="ARBA" id="ARBA00077078"/>
    </source>
</evidence>
<dbReference type="GO" id="GO:0008233">
    <property type="term" value="F:peptidase activity"/>
    <property type="evidence" value="ECO:0007669"/>
    <property type="project" value="UniProtKB-KW"/>
</dbReference>
<evidence type="ECO:0000313" key="26">
    <source>
        <dbReference type="EMBL" id="KAK3090099.1"/>
    </source>
</evidence>
<dbReference type="Gene3D" id="3.20.20.70">
    <property type="entry name" value="Aldolase class I"/>
    <property type="match status" value="1"/>
</dbReference>
<evidence type="ECO:0000256" key="8">
    <source>
        <dbReference type="ARBA" id="ARBA00022670"/>
    </source>
</evidence>
<evidence type="ECO:0000256" key="24">
    <source>
        <dbReference type="SAM" id="MobiDB-lite"/>
    </source>
</evidence>
<evidence type="ECO:0000256" key="19">
    <source>
        <dbReference type="ARBA" id="ARBA00048934"/>
    </source>
</evidence>
<dbReference type="PANTHER" id="PTHR11082:SF5">
    <property type="entry name" value="TRNA-DIHYDROURIDINE(16_17) SYNTHASE [NAD(P)(+)]-LIKE"/>
    <property type="match status" value="1"/>
</dbReference>
<evidence type="ECO:0000256" key="4">
    <source>
        <dbReference type="ARBA" id="ARBA00008140"/>
    </source>
</evidence>
<dbReference type="GO" id="GO:0005634">
    <property type="term" value="C:nucleus"/>
    <property type="evidence" value="ECO:0007669"/>
    <property type="project" value="UniProtKB-SubCell"/>
</dbReference>
<comment type="subcellular location">
    <subcellularLocation>
        <location evidence="3">Cytoplasm</location>
    </subcellularLocation>
    <subcellularLocation>
        <location evidence="2">Nucleus</location>
    </subcellularLocation>
</comment>
<evidence type="ECO:0000256" key="21">
    <source>
        <dbReference type="ARBA" id="ARBA00053643"/>
    </source>
</evidence>
<keyword evidence="12" id="KW-0560">Oxidoreductase</keyword>